<dbReference type="RefSeq" id="WP_117485256.1">
    <property type="nucleotide sequence ID" value="NZ_QVIG01000001.1"/>
</dbReference>
<dbReference type="Pfam" id="PF02136">
    <property type="entry name" value="NTF2"/>
    <property type="match status" value="1"/>
</dbReference>
<dbReference type="Proteomes" id="UP000263377">
    <property type="component" value="Unassembled WGS sequence"/>
</dbReference>
<evidence type="ECO:0000259" key="1">
    <source>
        <dbReference type="Pfam" id="PF02136"/>
    </source>
</evidence>
<gene>
    <name evidence="2" type="ORF">DR950_01785</name>
</gene>
<feature type="domain" description="Nuclear transport factor 2" evidence="1">
    <location>
        <begin position="5"/>
        <end position="37"/>
    </location>
</feature>
<dbReference type="EMBL" id="QVIG01000001">
    <property type="protein sequence ID" value="RGD56689.1"/>
    <property type="molecule type" value="Genomic_DNA"/>
</dbReference>
<reference evidence="2 3" key="1">
    <citation type="submission" date="2018-08" db="EMBL/GenBank/DDBJ databases">
        <title>Diversity &amp; Physiological Properties of Lignin-Decomposing Actinobacteria from Soil.</title>
        <authorList>
            <person name="Roh S.G."/>
            <person name="Kim S.B."/>
        </authorList>
    </citation>
    <scope>NUCLEOTIDE SEQUENCE [LARGE SCALE GENOMIC DNA]</scope>
    <source>
        <strain evidence="2 3">MMS17-GH009</strain>
    </source>
</reference>
<dbReference type="InterPro" id="IPR002075">
    <property type="entry name" value="NTF2_dom"/>
</dbReference>
<dbReference type="SUPFAM" id="SSF54427">
    <property type="entry name" value="NTF2-like"/>
    <property type="match status" value="1"/>
</dbReference>
<dbReference type="AlphaFoldDB" id="A0A372ZLD2"/>
<accession>A0A372ZLD2</accession>
<dbReference type="Gene3D" id="3.10.450.50">
    <property type="match status" value="1"/>
</dbReference>
<keyword evidence="3" id="KW-1185">Reference proteome</keyword>
<sequence length="39" mass="4382">MSPAQAWRGFYAEDALLTFEGQQVQGRQAIEAKLRDLVS</sequence>
<protein>
    <recommendedName>
        <fullName evidence="1">Nuclear transport factor 2 domain-containing protein</fullName>
    </recommendedName>
</protein>
<comment type="caution">
    <text evidence="2">The sequence shown here is derived from an EMBL/GenBank/DDBJ whole genome shotgun (WGS) entry which is preliminary data.</text>
</comment>
<dbReference type="InterPro" id="IPR032710">
    <property type="entry name" value="NTF2-like_dom_sf"/>
</dbReference>
<evidence type="ECO:0000313" key="3">
    <source>
        <dbReference type="Proteomes" id="UP000263377"/>
    </source>
</evidence>
<evidence type="ECO:0000313" key="2">
    <source>
        <dbReference type="EMBL" id="RGD56689.1"/>
    </source>
</evidence>
<proteinExistence type="predicted"/>
<name>A0A372ZLD2_9ACTN</name>
<organism evidence="2 3">
    <name type="scientific">Kitasatospora xanthocidica</name>
    <dbReference type="NCBI Taxonomy" id="83382"/>
    <lineage>
        <taxon>Bacteria</taxon>
        <taxon>Bacillati</taxon>
        <taxon>Actinomycetota</taxon>
        <taxon>Actinomycetes</taxon>
        <taxon>Kitasatosporales</taxon>
        <taxon>Streptomycetaceae</taxon>
        <taxon>Kitasatospora</taxon>
    </lineage>
</organism>